<dbReference type="AlphaFoldDB" id="A0A6G1GKA9"/>
<reference evidence="1" key="1">
    <citation type="journal article" date="2020" name="Stud. Mycol.">
        <title>101 Dothideomycetes genomes: a test case for predicting lifestyles and emergence of pathogens.</title>
        <authorList>
            <person name="Haridas S."/>
            <person name="Albert R."/>
            <person name="Binder M."/>
            <person name="Bloem J."/>
            <person name="Labutti K."/>
            <person name="Salamov A."/>
            <person name="Andreopoulos B."/>
            <person name="Baker S."/>
            <person name="Barry K."/>
            <person name="Bills G."/>
            <person name="Bluhm B."/>
            <person name="Cannon C."/>
            <person name="Castanera R."/>
            <person name="Culley D."/>
            <person name="Daum C."/>
            <person name="Ezra D."/>
            <person name="Gonzalez J."/>
            <person name="Henrissat B."/>
            <person name="Kuo A."/>
            <person name="Liang C."/>
            <person name="Lipzen A."/>
            <person name="Lutzoni F."/>
            <person name="Magnuson J."/>
            <person name="Mondo S."/>
            <person name="Nolan M."/>
            <person name="Ohm R."/>
            <person name="Pangilinan J."/>
            <person name="Park H.-J."/>
            <person name="Ramirez L."/>
            <person name="Alfaro M."/>
            <person name="Sun H."/>
            <person name="Tritt A."/>
            <person name="Yoshinaga Y."/>
            <person name="Zwiers L.-H."/>
            <person name="Turgeon B."/>
            <person name="Goodwin S."/>
            <person name="Spatafora J."/>
            <person name="Crous P."/>
            <person name="Grigoriev I."/>
        </authorList>
    </citation>
    <scope>NUCLEOTIDE SEQUENCE</scope>
    <source>
        <strain evidence="1">CBS 113979</strain>
    </source>
</reference>
<dbReference type="Gene3D" id="3.30.200.20">
    <property type="entry name" value="Phosphorylase Kinase, domain 1"/>
    <property type="match status" value="1"/>
</dbReference>
<dbReference type="Proteomes" id="UP000800041">
    <property type="component" value="Unassembled WGS sequence"/>
</dbReference>
<protein>
    <submittedName>
        <fullName evidence="1">Uncharacterized protein</fullName>
    </submittedName>
</protein>
<evidence type="ECO:0000313" key="2">
    <source>
        <dbReference type="Proteomes" id="UP000800041"/>
    </source>
</evidence>
<accession>A0A6G1GKA9</accession>
<evidence type="ECO:0000313" key="1">
    <source>
        <dbReference type="EMBL" id="KAF1981254.1"/>
    </source>
</evidence>
<dbReference type="EMBL" id="ML977203">
    <property type="protein sequence ID" value="KAF1981254.1"/>
    <property type="molecule type" value="Genomic_DNA"/>
</dbReference>
<keyword evidence="2" id="KW-1185">Reference proteome</keyword>
<gene>
    <name evidence="1" type="ORF">K402DRAFT_425542</name>
</gene>
<name>A0A6G1GKA9_9PEZI</name>
<dbReference type="OrthoDB" id="5979581at2759"/>
<proteinExistence type="predicted"/>
<sequence length="100" mass="11444">MHNAKYWSEYLEKYRPGGFTVWLARDEIEKTWVALKIIIAEASTAAEKKSLLSRDAAKKYGHKSNIVVEQSHFSIDGPNGRQMSPCKTATGTTRQMIRWK</sequence>
<organism evidence="1 2">
    <name type="scientific">Aulographum hederae CBS 113979</name>
    <dbReference type="NCBI Taxonomy" id="1176131"/>
    <lineage>
        <taxon>Eukaryota</taxon>
        <taxon>Fungi</taxon>
        <taxon>Dikarya</taxon>
        <taxon>Ascomycota</taxon>
        <taxon>Pezizomycotina</taxon>
        <taxon>Dothideomycetes</taxon>
        <taxon>Pleosporomycetidae</taxon>
        <taxon>Aulographales</taxon>
        <taxon>Aulographaceae</taxon>
    </lineage>
</organism>